<reference evidence="7 8" key="1">
    <citation type="submission" date="2016-12" db="EMBL/GenBank/DDBJ databases">
        <title>The genome of dimorphic prosthecate Glycocaulis alkaliphilus 6b-8t, isolated from crude oil dictates its adaptability in petroleum environments.</title>
        <authorList>
            <person name="Wu X.-L."/>
            <person name="Geng S."/>
        </authorList>
    </citation>
    <scope>NUCLEOTIDE SEQUENCE [LARGE SCALE GENOMIC DNA]</scope>
    <source>
        <strain evidence="7 8">6B-8</strain>
    </source>
</reference>
<organism evidence="7 8">
    <name type="scientific">Glycocaulis alkaliphilus</name>
    <dbReference type="NCBI Taxonomy" id="1434191"/>
    <lineage>
        <taxon>Bacteria</taxon>
        <taxon>Pseudomonadati</taxon>
        <taxon>Pseudomonadota</taxon>
        <taxon>Alphaproteobacteria</taxon>
        <taxon>Maricaulales</taxon>
        <taxon>Maricaulaceae</taxon>
        <taxon>Glycocaulis</taxon>
    </lineage>
</organism>
<dbReference type="InterPro" id="IPR004960">
    <property type="entry name" value="LipA_acyltrans"/>
</dbReference>
<dbReference type="RefSeq" id="WP_127568236.1">
    <property type="nucleotide sequence ID" value="NZ_BMFB01000001.1"/>
</dbReference>
<protein>
    <submittedName>
        <fullName evidence="7">Lipid A biosynthesis acyltransferase</fullName>
    </submittedName>
</protein>
<evidence type="ECO:0000256" key="5">
    <source>
        <dbReference type="ARBA" id="ARBA00023136"/>
    </source>
</evidence>
<keyword evidence="4 7" id="KW-0808">Transferase</keyword>
<dbReference type="PANTHER" id="PTHR30606:SF10">
    <property type="entry name" value="PHOSPHATIDYLINOSITOL MANNOSIDE ACYLTRANSFERASE"/>
    <property type="match status" value="1"/>
</dbReference>
<evidence type="ECO:0000256" key="6">
    <source>
        <dbReference type="ARBA" id="ARBA00023315"/>
    </source>
</evidence>
<dbReference type="AlphaFoldDB" id="A0A3T0EC82"/>
<dbReference type="PANTHER" id="PTHR30606">
    <property type="entry name" value="LIPID A BIOSYNTHESIS LAUROYL ACYLTRANSFERASE"/>
    <property type="match status" value="1"/>
</dbReference>
<accession>A0A3T0EC82</accession>
<evidence type="ECO:0000256" key="1">
    <source>
        <dbReference type="ARBA" id="ARBA00004533"/>
    </source>
</evidence>
<dbReference type="OrthoDB" id="9801955at2"/>
<keyword evidence="8" id="KW-1185">Reference proteome</keyword>
<keyword evidence="5" id="KW-0472">Membrane</keyword>
<dbReference type="Pfam" id="PF03279">
    <property type="entry name" value="Lip_A_acyltrans"/>
    <property type="match status" value="1"/>
</dbReference>
<gene>
    <name evidence="7" type="ORF">X907_2386</name>
</gene>
<keyword evidence="3" id="KW-0997">Cell inner membrane</keyword>
<evidence type="ECO:0000256" key="3">
    <source>
        <dbReference type="ARBA" id="ARBA00022519"/>
    </source>
</evidence>
<evidence type="ECO:0000256" key="4">
    <source>
        <dbReference type="ARBA" id="ARBA00022679"/>
    </source>
</evidence>
<dbReference type="GO" id="GO:0009247">
    <property type="term" value="P:glycolipid biosynthetic process"/>
    <property type="evidence" value="ECO:0007669"/>
    <property type="project" value="UniProtKB-ARBA"/>
</dbReference>
<dbReference type="EMBL" id="CP018911">
    <property type="protein sequence ID" value="AZU04901.1"/>
    <property type="molecule type" value="Genomic_DNA"/>
</dbReference>
<dbReference type="GO" id="GO:0005886">
    <property type="term" value="C:plasma membrane"/>
    <property type="evidence" value="ECO:0007669"/>
    <property type="project" value="UniProtKB-SubCell"/>
</dbReference>
<evidence type="ECO:0000256" key="2">
    <source>
        <dbReference type="ARBA" id="ARBA00022475"/>
    </source>
</evidence>
<dbReference type="Proteomes" id="UP000286954">
    <property type="component" value="Chromosome"/>
</dbReference>
<sequence>MSSVLKRAGWRTEAALFDGYEASMRALGMERASDTGSAIVSRLGPLMRQHQIARRNMELVFPHANPGEIDALLGAMWDNMGRVAGELPLLGRMDLSGQGEQVRIEGLDILRELQRQQRPILLFGGHFANWEVLVGTVATQVPNCCLVYRHLNNPYIDARLRGRRASMGGHVFAPKGDAGARIILKSMQEARPVAMMVDQKMNDGIEAPFFGHPAMTASGGARMALRHDAVVLPMSIARRHGPNFIVRIHEPLTRPVATERNAAVLELVTAMNRFIEQRILETPAQWFWVHRRFPKDIYRKAEG</sequence>
<evidence type="ECO:0000313" key="7">
    <source>
        <dbReference type="EMBL" id="AZU04901.1"/>
    </source>
</evidence>
<comment type="subcellular location">
    <subcellularLocation>
        <location evidence="1">Cell inner membrane</location>
    </subcellularLocation>
</comment>
<dbReference type="GO" id="GO:0016746">
    <property type="term" value="F:acyltransferase activity"/>
    <property type="evidence" value="ECO:0007669"/>
    <property type="project" value="UniProtKB-KW"/>
</dbReference>
<proteinExistence type="predicted"/>
<keyword evidence="2" id="KW-1003">Cell membrane</keyword>
<keyword evidence="6 7" id="KW-0012">Acyltransferase</keyword>
<name>A0A3T0EC82_9PROT</name>
<dbReference type="CDD" id="cd07984">
    <property type="entry name" value="LPLAT_LABLAT-like"/>
    <property type="match status" value="1"/>
</dbReference>
<evidence type="ECO:0000313" key="8">
    <source>
        <dbReference type="Proteomes" id="UP000286954"/>
    </source>
</evidence>
<dbReference type="KEGG" id="gak:X907_2386"/>